<dbReference type="InterPro" id="IPR035892">
    <property type="entry name" value="C2_domain_sf"/>
</dbReference>
<accession>A0A9W9WEN2</accession>
<evidence type="ECO:0000313" key="11">
    <source>
        <dbReference type="Proteomes" id="UP001147760"/>
    </source>
</evidence>
<evidence type="ECO:0000259" key="8">
    <source>
        <dbReference type="PROSITE" id="PS50081"/>
    </source>
</evidence>
<dbReference type="SUPFAM" id="SSF57889">
    <property type="entry name" value="Cysteine-rich domain"/>
    <property type="match status" value="2"/>
</dbReference>
<keyword evidence="2" id="KW-0677">Repeat</keyword>
<dbReference type="PANTHER" id="PTHR22968:SF24">
    <property type="entry name" value="SERINE_THREONINE-PROTEIN KINASE"/>
    <property type="match status" value="1"/>
</dbReference>
<organism evidence="10 11">
    <name type="scientific">Penicillium desertorum</name>
    <dbReference type="NCBI Taxonomy" id="1303715"/>
    <lineage>
        <taxon>Eukaryota</taxon>
        <taxon>Fungi</taxon>
        <taxon>Dikarya</taxon>
        <taxon>Ascomycota</taxon>
        <taxon>Pezizomycotina</taxon>
        <taxon>Eurotiomycetes</taxon>
        <taxon>Eurotiomycetidae</taxon>
        <taxon>Eurotiales</taxon>
        <taxon>Aspergillaceae</taxon>
        <taxon>Penicillium</taxon>
    </lineage>
</organism>
<dbReference type="Gene3D" id="3.30.60.20">
    <property type="match status" value="2"/>
</dbReference>
<dbReference type="InterPro" id="IPR037312">
    <property type="entry name" value="PKC-like_HR1"/>
</dbReference>
<evidence type="ECO:0000259" key="7">
    <source>
        <dbReference type="PROSITE" id="PS50004"/>
    </source>
</evidence>
<protein>
    <recommendedName>
        <fullName evidence="12">Protein kinase C</fullName>
    </recommendedName>
</protein>
<feature type="domain" description="C2" evidence="7">
    <location>
        <begin position="214"/>
        <end position="332"/>
    </location>
</feature>
<dbReference type="Pfam" id="PF02185">
    <property type="entry name" value="HR1"/>
    <property type="match status" value="2"/>
</dbReference>
<dbReference type="SUPFAM" id="SSF49562">
    <property type="entry name" value="C2 domain (Calcium/lipid-binding domain, CaLB)"/>
    <property type="match status" value="1"/>
</dbReference>
<dbReference type="GO" id="GO:0004697">
    <property type="term" value="F:diacylglycerol-dependent serine/threonine kinase activity"/>
    <property type="evidence" value="ECO:0007669"/>
    <property type="project" value="InterPro"/>
</dbReference>
<dbReference type="PROSITE" id="PS51860">
    <property type="entry name" value="REM_1"/>
    <property type="match status" value="2"/>
</dbReference>
<feature type="compositionally biased region" description="Low complexity" evidence="6">
    <location>
        <begin position="669"/>
        <end position="678"/>
    </location>
</feature>
<dbReference type="SUPFAM" id="SSF46585">
    <property type="entry name" value="HR1 repeat"/>
    <property type="match status" value="1"/>
</dbReference>
<dbReference type="SMART" id="SM00239">
    <property type="entry name" value="C2"/>
    <property type="match status" value="1"/>
</dbReference>
<dbReference type="CDD" id="cd20822">
    <property type="entry name" value="C1_ScPKC1-like_rpt1"/>
    <property type="match status" value="1"/>
</dbReference>
<feature type="compositionally biased region" description="Polar residues" evidence="6">
    <location>
        <begin position="585"/>
        <end position="596"/>
    </location>
</feature>
<feature type="compositionally biased region" description="Basic and acidic residues" evidence="6">
    <location>
        <begin position="342"/>
        <end position="354"/>
    </location>
</feature>
<dbReference type="PROSITE" id="PS50081">
    <property type="entry name" value="ZF_DAG_PE_2"/>
    <property type="match status" value="2"/>
</dbReference>
<feature type="domain" description="REM-1" evidence="9">
    <location>
        <begin position="131"/>
        <end position="208"/>
    </location>
</feature>
<proteinExistence type="predicted"/>
<dbReference type="PANTHER" id="PTHR22968">
    <property type="entry name" value="PROTEIN KINASE C, MU"/>
    <property type="match status" value="1"/>
</dbReference>
<dbReference type="PROSITE" id="PS50004">
    <property type="entry name" value="C2"/>
    <property type="match status" value="1"/>
</dbReference>
<comment type="caution">
    <text evidence="10">The sequence shown here is derived from an EMBL/GenBank/DDBJ whole genome shotgun (WGS) entry which is preliminary data.</text>
</comment>
<dbReference type="PROSITE" id="PS00479">
    <property type="entry name" value="ZF_DAG_PE_1"/>
    <property type="match status" value="1"/>
</dbReference>
<sequence>MDGDELIASVFRKIEREKALITAASNMRQSTDNPLVQQRVDANIRDGRKNIAYLEEKMRELQIRQMNQEGGSPGQHGGPAPPAQRPPRQGDGHYPQGGTGSMPSGAPFSDPRPYAPIPKARPNYTKLDLIKYDTPYLGPKIQLMLSQLEFKLSVEMQYKAGIEKMVRLYQDEGDRKSRADAEGRRIESNQKIQLLKQALKRYEDLHVDIESADAPDDESLSSPNMRKPLTGLLTMRIHAVKDVDHAASSRFSRGPETYIVVKVEDTIKARTKATRNDKWLDESFSMDIDKANEIELTVYDKSGDRPVPIGMLWVRISDIAEEMRRKKIETELNASGWVSADKMGEGGSPRHDHGGSPMGSSHGPSPGGRPGTSGHGAHTHHGGESTNVPPTVTIDSWFALEPVGRVQLQMSFAKQLKDRRPFDIGLNRQGAVRQKKEEVHEKQGHKFVTQQFYNIMRCALCGEFLKYAAGMQCADCKYTCHRKCYPKVVTKCISKANYETDPDEEKINHRIPHRFEGFSNISANWCCHCGYLLPFGRKNAKRCSECSLTCHAHCTHLVPDFCGMTMEAANQILETLIRTKHHNKSASVSSGLSNRTLRAGGPPQPAQDNAALSYPQKPMEGPYGVIPRQPSAEAVSAATNSFMTPQSPTAAAQAAQRQQIPPKSPTGPAAAAAAAAAATGLRSPQQAPTEMGRPILPPQAAPPASTCPL</sequence>
<feature type="domain" description="Phorbol-ester/DAG-type" evidence="8">
    <location>
        <begin position="444"/>
        <end position="492"/>
    </location>
</feature>
<evidence type="ECO:0000313" key="10">
    <source>
        <dbReference type="EMBL" id="KAJ5456677.1"/>
    </source>
</evidence>
<feature type="region of interest" description="Disordered" evidence="6">
    <location>
        <begin position="68"/>
        <end position="120"/>
    </location>
</feature>
<keyword evidence="4 5" id="KW-0175">Coiled coil</keyword>
<dbReference type="CDD" id="cd11620">
    <property type="entry name" value="HR1_PKC-like_2_fungi"/>
    <property type="match status" value="1"/>
</dbReference>
<evidence type="ECO:0000256" key="2">
    <source>
        <dbReference type="ARBA" id="ARBA00022737"/>
    </source>
</evidence>
<dbReference type="InterPro" id="IPR037778">
    <property type="entry name" value="C2_fungal_PKC"/>
</dbReference>
<name>A0A9W9WEN2_9EURO</name>
<gene>
    <name evidence="10" type="ORF">N7530_011951</name>
</gene>
<dbReference type="SMART" id="SM00109">
    <property type="entry name" value="C1"/>
    <property type="match status" value="2"/>
</dbReference>
<dbReference type="InterPro" id="IPR036274">
    <property type="entry name" value="HR1_rpt_sf"/>
</dbReference>
<dbReference type="GO" id="GO:0005829">
    <property type="term" value="C:cytosol"/>
    <property type="evidence" value="ECO:0007669"/>
    <property type="project" value="TreeGrafter"/>
</dbReference>
<dbReference type="InterPro" id="IPR000008">
    <property type="entry name" value="C2_dom"/>
</dbReference>
<keyword evidence="1" id="KW-0479">Metal-binding</keyword>
<dbReference type="GO" id="GO:0035556">
    <property type="term" value="P:intracellular signal transduction"/>
    <property type="evidence" value="ECO:0007669"/>
    <property type="project" value="TreeGrafter"/>
</dbReference>
<dbReference type="Gene3D" id="2.60.40.150">
    <property type="entry name" value="C2 domain"/>
    <property type="match status" value="1"/>
</dbReference>
<evidence type="ECO:0000256" key="1">
    <source>
        <dbReference type="ARBA" id="ARBA00022723"/>
    </source>
</evidence>
<reference evidence="10" key="1">
    <citation type="submission" date="2022-12" db="EMBL/GenBank/DDBJ databases">
        <authorList>
            <person name="Petersen C."/>
        </authorList>
    </citation>
    <scope>NUCLEOTIDE SEQUENCE</scope>
    <source>
        <strain evidence="10">IBT 17660</strain>
    </source>
</reference>
<dbReference type="GO" id="GO:0009272">
    <property type="term" value="P:fungal-type cell wall biogenesis"/>
    <property type="evidence" value="ECO:0007669"/>
    <property type="project" value="InterPro"/>
</dbReference>
<feature type="domain" description="REM-1" evidence="9">
    <location>
        <begin position="1"/>
        <end position="67"/>
    </location>
</feature>
<dbReference type="Gene3D" id="1.10.287.160">
    <property type="entry name" value="HR1 repeat"/>
    <property type="match status" value="1"/>
</dbReference>
<feature type="region of interest" description="Disordered" evidence="6">
    <location>
        <begin position="583"/>
        <end position="709"/>
    </location>
</feature>
<evidence type="ECO:0008006" key="12">
    <source>
        <dbReference type="Google" id="ProtNLM"/>
    </source>
</evidence>
<dbReference type="OrthoDB" id="63267at2759"/>
<dbReference type="GO" id="GO:0008270">
    <property type="term" value="F:zinc ion binding"/>
    <property type="evidence" value="ECO:0007669"/>
    <property type="project" value="UniProtKB-KW"/>
</dbReference>
<dbReference type="Proteomes" id="UP001147760">
    <property type="component" value="Unassembled WGS sequence"/>
</dbReference>
<dbReference type="InterPro" id="IPR046349">
    <property type="entry name" value="C1-like_sf"/>
</dbReference>
<dbReference type="FunFam" id="3.30.60.20:FF:000034">
    <property type="entry name" value="Protein kinase C"/>
    <property type="match status" value="1"/>
</dbReference>
<dbReference type="GO" id="GO:0016020">
    <property type="term" value="C:membrane"/>
    <property type="evidence" value="ECO:0007669"/>
    <property type="project" value="UniProtKB-SubCell"/>
</dbReference>
<evidence type="ECO:0000256" key="5">
    <source>
        <dbReference type="SAM" id="Coils"/>
    </source>
</evidence>
<dbReference type="EMBL" id="JAPWDO010000009">
    <property type="protein sequence ID" value="KAJ5456677.1"/>
    <property type="molecule type" value="Genomic_DNA"/>
</dbReference>
<feature type="coiled-coil region" evidence="5">
    <location>
        <begin position="185"/>
        <end position="212"/>
    </location>
</feature>
<evidence type="ECO:0000256" key="6">
    <source>
        <dbReference type="SAM" id="MobiDB-lite"/>
    </source>
</evidence>
<feature type="region of interest" description="Disordered" evidence="6">
    <location>
        <begin position="339"/>
        <end position="389"/>
    </location>
</feature>
<feature type="domain" description="Phorbol-ester/DAG-type" evidence="8">
    <location>
        <begin position="512"/>
        <end position="562"/>
    </location>
</feature>
<dbReference type="CDD" id="cd08689">
    <property type="entry name" value="C2_fungal_Pkc1p"/>
    <property type="match status" value="1"/>
</dbReference>
<dbReference type="SMART" id="SM00742">
    <property type="entry name" value="Hr1"/>
    <property type="match status" value="2"/>
</dbReference>
<dbReference type="FunFam" id="2.60.40.150:FF:000191">
    <property type="entry name" value="Protein kinase C"/>
    <property type="match status" value="1"/>
</dbReference>
<keyword evidence="11" id="KW-1185">Reference proteome</keyword>
<evidence type="ECO:0000256" key="4">
    <source>
        <dbReference type="PROSITE-ProRule" id="PRU01207"/>
    </source>
</evidence>
<evidence type="ECO:0000256" key="3">
    <source>
        <dbReference type="ARBA" id="ARBA00022833"/>
    </source>
</evidence>
<dbReference type="CDD" id="cd20823">
    <property type="entry name" value="C1_ScPKC1-like_rpt2"/>
    <property type="match status" value="1"/>
</dbReference>
<keyword evidence="3" id="KW-0862">Zinc</keyword>
<evidence type="ECO:0000259" key="9">
    <source>
        <dbReference type="PROSITE" id="PS51860"/>
    </source>
</evidence>
<dbReference type="InterPro" id="IPR011072">
    <property type="entry name" value="HR1_rho-bd"/>
</dbReference>
<dbReference type="Pfam" id="PF00130">
    <property type="entry name" value="C1_1"/>
    <property type="match status" value="2"/>
</dbReference>
<feature type="compositionally biased region" description="Gly residues" evidence="6">
    <location>
        <begin position="365"/>
        <end position="374"/>
    </location>
</feature>
<dbReference type="GO" id="GO:0007200">
    <property type="term" value="P:phospholipase C-activating G protein-coupled receptor signaling pathway"/>
    <property type="evidence" value="ECO:0007669"/>
    <property type="project" value="TreeGrafter"/>
</dbReference>
<dbReference type="InterPro" id="IPR002219">
    <property type="entry name" value="PKC_DAG/PE"/>
</dbReference>
<dbReference type="AlphaFoldDB" id="A0A9W9WEN2"/>
<feature type="compositionally biased region" description="Low complexity" evidence="6">
    <location>
        <begin position="645"/>
        <end position="661"/>
    </location>
</feature>
<dbReference type="FunFam" id="3.30.60.20:FF:000014">
    <property type="entry name" value="Protein kinase C"/>
    <property type="match status" value="1"/>
</dbReference>
<dbReference type="FunFam" id="1.10.287.160:FF:000004">
    <property type="entry name" value="Protein kinase C"/>
    <property type="match status" value="1"/>
</dbReference>
<reference evidence="10" key="2">
    <citation type="journal article" date="2023" name="IMA Fungus">
        <title>Comparative genomic study of the Penicillium genus elucidates a diverse pangenome and 15 lateral gene transfer events.</title>
        <authorList>
            <person name="Petersen C."/>
            <person name="Sorensen T."/>
            <person name="Nielsen M.R."/>
            <person name="Sondergaard T.E."/>
            <person name="Sorensen J.L."/>
            <person name="Fitzpatrick D.A."/>
            <person name="Frisvad J.C."/>
            <person name="Nielsen K.L."/>
        </authorList>
    </citation>
    <scope>NUCLEOTIDE SEQUENCE</scope>
    <source>
        <strain evidence="10">IBT 17660</strain>
    </source>
</reference>